<reference evidence="1" key="1">
    <citation type="submission" date="2024-09" db="EMBL/GenBank/DDBJ databases">
        <title>Black Yeasts Isolated from many extreme environments.</title>
        <authorList>
            <person name="Coleine C."/>
            <person name="Stajich J.E."/>
            <person name="Selbmann L."/>
        </authorList>
    </citation>
    <scope>NUCLEOTIDE SEQUENCE</scope>
    <source>
        <strain evidence="1">CCFEE 5737</strain>
    </source>
</reference>
<dbReference type="Proteomes" id="UP001186974">
    <property type="component" value="Unassembled WGS sequence"/>
</dbReference>
<keyword evidence="2" id="KW-1185">Reference proteome</keyword>
<protein>
    <submittedName>
        <fullName evidence="1">Uncharacterized protein</fullName>
    </submittedName>
</protein>
<proteinExistence type="predicted"/>
<dbReference type="EMBL" id="JAWDJW010007411">
    <property type="protein sequence ID" value="KAK3062212.1"/>
    <property type="molecule type" value="Genomic_DNA"/>
</dbReference>
<comment type="caution">
    <text evidence="1">The sequence shown here is derived from an EMBL/GenBank/DDBJ whole genome shotgun (WGS) entry which is preliminary data.</text>
</comment>
<name>A0ACC3D5K6_9PEZI</name>
<sequence length="106" mass="13055">MFKILVCDSGMKFCLEYENMESRRHRNIYRPYENRKVPRMLDFGVIQDEHRRMIRQYCLEIGTHYDSENNSNQLDGRVAWRHFKLLFPRVGPGHPDERMYEWLWNS</sequence>
<evidence type="ECO:0000313" key="2">
    <source>
        <dbReference type="Proteomes" id="UP001186974"/>
    </source>
</evidence>
<organism evidence="1 2">
    <name type="scientific">Coniosporium uncinatum</name>
    <dbReference type="NCBI Taxonomy" id="93489"/>
    <lineage>
        <taxon>Eukaryota</taxon>
        <taxon>Fungi</taxon>
        <taxon>Dikarya</taxon>
        <taxon>Ascomycota</taxon>
        <taxon>Pezizomycotina</taxon>
        <taxon>Dothideomycetes</taxon>
        <taxon>Dothideomycetes incertae sedis</taxon>
        <taxon>Coniosporium</taxon>
    </lineage>
</organism>
<feature type="non-terminal residue" evidence="1">
    <location>
        <position position="106"/>
    </location>
</feature>
<evidence type="ECO:0000313" key="1">
    <source>
        <dbReference type="EMBL" id="KAK3062212.1"/>
    </source>
</evidence>
<accession>A0ACC3D5K6</accession>
<gene>
    <name evidence="1" type="ORF">LTS18_004594</name>
</gene>